<evidence type="ECO:0000256" key="2">
    <source>
        <dbReference type="ARBA" id="ARBA00006247"/>
    </source>
</evidence>
<dbReference type="SUPFAM" id="SSF55031">
    <property type="entry name" value="Bacterial exopeptidase dimerisation domain"/>
    <property type="match status" value="1"/>
</dbReference>
<gene>
    <name evidence="7" type="ORF">SALB_02981</name>
</gene>
<dbReference type="GO" id="GO:0046872">
    <property type="term" value="F:metal ion binding"/>
    <property type="evidence" value="ECO:0007669"/>
    <property type="project" value="UniProtKB-KW"/>
</dbReference>
<dbReference type="InterPro" id="IPR011650">
    <property type="entry name" value="Peptidase_M20_dimer"/>
</dbReference>
<dbReference type="SUPFAM" id="SSF53187">
    <property type="entry name" value="Zn-dependent exopeptidases"/>
    <property type="match status" value="1"/>
</dbReference>
<dbReference type="FunFam" id="3.40.630.10:FF:000023">
    <property type="entry name" value="M20/M25/M40 family metallo-hydrolase"/>
    <property type="match status" value="1"/>
</dbReference>
<dbReference type="GO" id="GO:0016787">
    <property type="term" value="F:hydrolase activity"/>
    <property type="evidence" value="ECO:0007669"/>
    <property type="project" value="UniProtKB-KW"/>
</dbReference>
<dbReference type="Proteomes" id="UP000288351">
    <property type="component" value="Unassembled WGS sequence"/>
</dbReference>
<feature type="domain" description="Peptidase M20 dimerisation" evidence="6">
    <location>
        <begin position="211"/>
        <end position="341"/>
    </location>
</feature>
<dbReference type="PROSITE" id="PS00758">
    <property type="entry name" value="ARGE_DAPE_CPG2_1"/>
    <property type="match status" value="1"/>
</dbReference>
<dbReference type="Gene3D" id="3.30.70.360">
    <property type="match status" value="1"/>
</dbReference>
<dbReference type="NCBIfam" id="NF005913">
    <property type="entry name" value="PRK07906.1"/>
    <property type="match status" value="1"/>
</dbReference>
<dbReference type="CDD" id="cd05675">
    <property type="entry name" value="M20_yscS_like"/>
    <property type="match status" value="1"/>
</dbReference>
<dbReference type="STRING" id="68570.DC74_2156"/>
<evidence type="ECO:0000313" key="7">
    <source>
        <dbReference type="EMBL" id="GCB90278.1"/>
    </source>
</evidence>
<dbReference type="InterPro" id="IPR001261">
    <property type="entry name" value="ArgE/DapE_CS"/>
</dbReference>
<comment type="cofactor">
    <cofactor evidence="1">
        <name>Zn(2+)</name>
        <dbReference type="ChEBI" id="CHEBI:29105"/>
    </cofactor>
</comment>
<evidence type="ECO:0000259" key="6">
    <source>
        <dbReference type="Pfam" id="PF07687"/>
    </source>
</evidence>
<dbReference type="Gene3D" id="3.40.630.10">
    <property type="entry name" value="Zn peptidases"/>
    <property type="match status" value="1"/>
</dbReference>
<dbReference type="InterPro" id="IPR050072">
    <property type="entry name" value="Peptidase_M20A"/>
</dbReference>
<evidence type="ECO:0000256" key="3">
    <source>
        <dbReference type="ARBA" id="ARBA00022723"/>
    </source>
</evidence>
<dbReference type="AlphaFoldDB" id="A0A059W4J2"/>
<evidence type="ECO:0000256" key="4">
    <source>
        <dbReference type="ARBA" id="ARBA00022801"/>
    </source>
</evidence>
<protein>
    <submittedName>
        <fullName evidence="7">Peptidase M20</fullName>
    </submittedName>
</protein>
<proteinExistence type="inferred from homology"/>
<dbReference type="Gene3D" id="1.10.150.900">
    <property type="match status" value="1"/>
</dbReference>
<dbReference type="EMBL" id="BHXC01000006">
    <property type="protein sequence ID" value="GCB90278.1"/>
    <property type="molecule type" value="Genomic_DNA"/>
</dbReference>
<dbReference type="FunFam" id="1.10.150.900:FF:000002">
    <property type="entry name" value="M20/M25/M40 family peptidase"/>
    <property type="match status" value="1"/>
</dbReference>
<accession>A0A059W4J2</accession>
<dbReference type="Pfam" id="PF07687">
    <property type="entry name" value="M20_dimer"/>
    <property type="match status" value="1"/>
</dbReference>
<keyword evidence="5" id="KW-0862">Zinc</keyword>
<dbReference type="PANTHER" id="PTHR43808:SF8">
    <property type="entry name" value="PEPTIDASE M20 DIMERISATION DOMAIN-CONTAINING PROTEIN"/>
    <property type="match status" value="1"/>
</dbReference>
<evidence type="ECO:0000313" key="8">
    <source>
        <dbReference type="Proteomes" id="UP000288351"/>
    </source>
</evidence>
<evidence type="ECO:0000256" key="5">
    <source>
        <dbReference type="ARBA" id="ARBA00022833"/>
    </source>
</evidence>
<comment type="similarity">
    <text evidence="2">Belongs to the peptidase M20A family.</text>
</comment>
<reference evidence="7 8" key="1">
    <citation type="journal article" date="2019" name="Microbiol. Resour. Announc.">
        <title>Draft Genome Sequence of the Most Traditional epsilon-Poly-l-Lysine Producer, Streptomyces albulus NBRC14147.</title>
        <authorList>
            <person name="Yamanaka K."/>
            <person name="Hamano Y."/>
        </authorList>
    </citation>
    <scope>NUCLEOTIDE SEQUENCE [LARGE SCALE GENOMIC DNA]</scope>
    <source>
        <strain evidence="7 8">NBRC 14147</strain>
    </source>
</reference>
<name>A0A059W4J2_STRNR</name>
<dbReference type="PANTHER" id="PTHR43808">
    <property type="entry name" value="ACETYLORNITHINE DEACETYLASE"/>
    <property type="match status" value="1"/>
</dbReference>
<dbReference type="InterPro" id="IPR002933">
    <property type="entry name" value="Peptidase_M20"/>
</dbReference>
<evidence type="ECO:0000256" key="1">
    <source>
        <dbReference type="ARBA" id="ARBA00001947"/>
    </source>
</evidence>
<keyword evidence="3" id="KW-0479">Metal-binding</keyword>
<dbReference type="Pfam" id="PF01546">
    <property type="entry name" value="Peptidase_M20"/>
    <property type="match status" value="1"/>
</dbReference>
<sequence>MRGRTKRGFGMSEAQPSRTITGEDEVVDLCRDLIRMDTSNYGDHSGPGERVAAEYVAEKLAEVGLEPQIFESHKGRASTVARIEGADRSRPALLIHGHTDVVPANADDWTHHPFSGEIADGCVWGRGAVDMKDMDAMTLAVVRDRLRTGRKPPRDIVLAFLADEEAGGTYGARYLVDHHPELFEGVTEAISEVGGFSFTVNENLRLYLVETAQKGMHWMKLTVAGSAGHGSMIHRDNAITELSEAVGRLGRHEFPVRVTKTLRAFLDELGDALGTELDPENMDATLAKLGGIAKLIGASLRNTANPTQLGAGYKINVIPGEATAHVDGRFLPGYEEEFLADLDRILGPRVKREDIHADKALETTFDGALVDAMQSALQAEDPIARAVPYMLSAGTDAKSFDDLGIRGFGFAPLKLPPELDFAGMFHGVDERVPVDGLKFGVRVLDRFIEQS</sequence>
<dbReference type="InterPro" id="IPR036264">
    <property type="entry name" value="Bact_exopeptidase_dim_dom"/>
</dbReference>
<organism evidence="7 8">
    <name type="scientific">Streptomyces noursei</name>
    <name type="common">Streptomyces albulus</name>
    <dbReference type="NCBI Taxonomy" id="1971"/>
    <lineage>
        <taxon>Bacteria</taxon>
        <taxon>Bacillati</taxon>
        <taxon>Actinomycetota</taxon>
        <taxon>Actinomycetes</taxon>
        <taxon>Kitasatosporales</taxon>
        <taxon>Streptomycetaceae</taxon>
        <taxon>Streptomyces</taxon>
    </lineage>
</organism>
<dbReference type="eggNOG" id="COG0624">
    <property type="taxonomic scope" value="Bacteria"/>
</dbReference>
<dbReference type="PIRSF" id="PIRSF036696">
    <property type="entry name" value="ACY-1"/>
    <property type="match status" value="1"/>
</dbReference>
<keyword evidence="4" id="KW-0378">Hydrolase</keyword>
<comment type="caution">
    <text evidence="7">The sequence shown here is derived from an EMBL/GenBank/DDBJ whole genome shotgun (WGS) entry which is preliminary data.</text>
</comment>